<proteinExistence type="predicted"/>
<sequence>MEFTLNKNYVSPWIKNWEQLYYDGNTFYTDIDELTFDSIRNLACDWKDAPNLETIYQFHLLCELETYLIEEVQKLFPMLCINELYEVCFDNSSPSLAKLFMRSKGKEEFYYEFREDTNLNNLEEVLMKLHHISEDELQEARLAQIYGKMVA</sequence>
<protein>
    <submittedName>
        <fullName evidence="1">Uncharacterized protein</fullName>
    </submittedName>
</protein>
<evidence type="ECO:0000313" key="1">
    <source>
        <dbReference type="EMBL" id="VEJ09377.1"/>
    </source>
</evidence>
<dbReference type="EMBL" id="LR134510">
    <property type="protein sequence ID" value="VEJ09377.1"/>
    <property type="molecule type" value="Genomic_DNA"/>
</dbReference>
<dbReference type="AlphaFoldDB" id="A0A448TTQ5"/>
<dbReference type="Proteomes" id="UP000279799">
    <property type="component" value="Chromosome"/>
</dbReference>
<organism evidence="1 2">
    <name type="scientific">Actinobacillus delphinicola</name>
    <dbReference type="NCBI Taxonomy" id="51161"/>
    <lineage>
        <taxon>Bacteria</taxon>
        <taxon>Pseudomonadati</taxon>
        <taxon>Pseudomonadota</taxon>
        <taxon>Gammaproteobacteria</taxon>
        <taxon>Pasteurellales</taxon>
        <taxon>Pasteurellaceae</taxon>
        <taxon>Actinobacillus</taxon>
    </lineage>
</organism>
<accession>A0A448TTQ5</accession>
<evidence type="ECO:0000313" key="2">
    <source>
        <dbReference type="Proteomes" id="UP000279799"/>
    </source>
</evidence>
<reference evidence="1 2" key="1">
    <citation type="submission" date="2018-12" db="EMBL/GenBank/DDBJ databases">
        <authorList>
            <consortium name="Pathogen Informatics"/>
        </authorList>
    </citation>
    <scope>NUCLEOTIDE SEQUENCE [LARGE SCALE GENOMIC DNA]</scope>
    <source>
        <strain evidence="1 2">NCTC12871</strain>
    </source>
</reference>
<dbReference type="KEGG" id="adp:NCTC12871_00830"/>
<gene>
    <name evidence="1" type="ORF">NCTC12871_00830</name>
</gene>
<keyword evidence="2" id="KW-1185">Reference proteome</keyword>
<name>A0A448TTQ5_9PAST</name>